<dbReference type="InterPro" id="IPR016039">
    <property type="entry name" value="Thiolase-like"/>
</dbReference>
<dbReference type="SUPFAM" id="SSF53901">
    <property type="entry name" value="Thiolase-like"/>
    <property type="match status" value="2"/>
</dbReference>
<evidence type="ECO:0000313" key="3">
    <source>
        <dbReference type="Proteomes" id="UP001501671"/>
    </source>
</evidence>
<gene>
    <name evidence="2" type="ORF">GCM10023144_29830</name>
</gene>
<dbReference type="InterPro" id="IPR055140">
    <property type="entry name" value="Thiolase_C_2"/>
</dbReference>
<dbReference type="CDD" id="cd00829">
    <property type="entry name" value="SCP-x_thiolase"/>
    <property type="match status" value="1"/>
</dbReference>
<organism evidence="2 3">
    <name type="scientific">Pigmentiphaga soli</name>
    <dbReference type="NCBI Taxonomy" id="1007095"/>
    <lineage>
        <taxon>Bacteria</taxon>
        <taxon>Pseudomonadati</taxon>
        <taxon>Pseudomonadota</taxon>
        <taxon>Betaproteobacteria</taxon>
        <taxon>Burkholderiales</taxon>
        <taxon>Alcaligenaceae</taxon>
        <taxon>Pigmentiphaga</taxon>
    </lineage>
</organism>
<name>A0ABP8H9I0_9BURK</name>
<keyword evidence="3" id="KW-1185">Reference proteome</keyword>
<dbReference type="PANTHER" id="PTHR42870">
    <property type="entry name" value="ACETYL-COA C-ACETYLTRANSFERASE"/>
    <property type="match status" value="1"/>
</dbReference>
<comment type="caution">
    <text evidence="2">The sequence shown here is derived from an EMBL/GenBank/DDBJ whole genome shotgun (WGS) entry which is preliminary data.</text>
</comment>
<reference evidence="3" key="1">
    <citation type="journal article" date="2019" name="Int. J. Syst. Evol. Microbiol.">
        <title>The Global Catalogue of Microorganisms (GCM) 10K type strain sequencing project: providing services to taxonomists for standard genome sequencing and annotation.</title>
        <authorList>
            <consortium name="The Broad Institute Genomics Platform"/>
            <consortium name="The Broad Institute Genome Sequencing Center for Infectious Disease"/>
            <person name="Wu L."/>
            <person name="Ma J."/>
        </authorList>
    </citation>
    <scope>NUCLEOTIDE SEQUENCE [LARGE SCALE GENOMIC DNA]</scope>
    <source>
        <strain evidence="3">JCM 17666</strain>
    </source>
</reference>
<proteinExistence type="predicted"/>
<dbReference type="EMBL" id="BAABFO010000014">
    <property type="protein sequence ID" value="GAA4335951.1"/>
    <property type="molecule type" value="Genomic_DNA"/>
</dbReference>
<evidence type="ECO:0000259" key="1">
    <source>
        <dbReference type="Pfam" id="PF22691"/>
    </source>
</evidence>
<dbReference type="Pfam" id="PF22691">
    <property type="entry name" value="Thiolase_C_1"/>
    <property type="match status" value="1"/>
</dbReference>
<dbReference type="RefSeq" id="WP_345250654.1">
    <property type="nucleotide sequence ID" value="NZ_BAABFO010000014.1"/>
</dbReference>
<evidence type="ECO:0000313" key="2">
    <source>
        <dbReference type="EMBL" id="GAA4335951.1"/>
    </source>
</evidence>
<dbReference type="PANTHER" id="PTHR42870:SF1">
    <property type="entry name" value="NON-SPECIFIC LIPID-TRANSFER PROTEIN-LIKE 2"/>
    <property type="match status" value="1"/>
</dbReference>
<accession>A0ABP8H9I0</accession>
<dbReference type="InterPro" id="IPR002155">
    <property type="entry name" value="Thiolase"/>
</dbReference>
<dbReference type="Proteomes" id="UP001501671">
    <property type="component" value="Unassembled WGS sequence"/>
</dbReference>
<dbReference type="Gene3D" id="3.40.47.10">
    <property type="match status" value="1"/>
</dbReference>
<dbReference type="PIRSF" id="PIRSF000429">
    <property type="entry name" value="Ac-CoA_Ac_transf"/>
    <property type="match status" value="1"/>
</dbReference>
<feature type="domain" description="Thiolase C-terminal" evidence="1">
    <location>
        <begin position="248"/>
        <end position="353"/>
    </location>
</feature>
<sequence>MKKWDMRDKACIVGVGVTPTGSFPQSDSYGLGADALAMALDDAGLGKDDIDGLLVGRIPSYERFGLMTGMNPSFCMPIDIAGRFSGVAVMLAAQAVATGAAKAVALVYGNNGRSNRMYYGGGEGGLGNPWGMTSPGATHAMMYRAYMHQYGVGTDALGHVATAFRHHASLNPGALMRKPITLEDHANARPICEPLRLLDYCQINDGGIAMIITSPERAKDMKKPPVYISGYARRDSFDDALPRLDYWYPALSQIAGEVYERAGIGRDELDGLMIYDNFSPTVLFTLDGLGFCEPGGAAEFVKDGTLQLGRGRWPTNTNGGHLSDSYMQGWGLIAEAALQLRGDCGERQIPDAKAIQYTCAAPIATSIIFRKD</sequence>
<protein>
    <submittedName>
        <fullName evidence="2">Thiolase family protein</fullName>
    </submittedName>
</protein>